<evidence type="ECO:0000313" key="1">
    <source>
        <dbReference type="EMBL" id="KAJ0972071.1"/>
    </source>
</evidence>
<dbReference type="EMBL" id="JAGGNH010000005">
    <property type="protein sequence ID" value="KAJ0972071.1"/>
    <property type="molecule type" value="Genomic_DNA"/>
</dbReference>
<evidence type="ECO:0000313" key="2">
    <source>
        <dbReference type="Proteomes" id="UP001085076"/>
    </source>
</evidence>
<organism evidence="1 2">
    <name type="scientific">Dioscorea zingiberensis</name>
    <dbReference type="NCBI Taxonomy" id="325984"/>
    <lineage>
        <taxon>Eukaryota</taxon>
        <taxon>Viridiplantae</taxon>
        <taxon>Streptophyta</taxon>
        <taxon>Embryophyta</taxon>
        <taxon>Tracheophyta</taxon>
        <taxon>Spermatophyta</taxon>
        <taxon>Magnoliopsida</taxon>
        <taxon>Liliopsida</taxon>
        <taxon>Dioscoreales</taxon>
        <taxon>Dioscoreaceae</taxon>
        <taxon>Dioscorea</taxon>
    </lineage>
</organism>
<comment type="caution">
    <text evidence="1">The sequence shown here is derived from an EMBL/GenBank/DDBJ whole genome shotgun (WGS) entry which is preliminary data.</text>
</comment>
<accession>A0A9D5CF43</accession>
<gene>
    <name evidence="1" type="ORF">J5N97_020030</name>
</gene>
<proteinExistence type="predicted"/>
<protein>
    <submittedName>
        <fullName evidence="1">Uncharacterized protein</fullName>
    </submittedName>
</protein>
<sequence length="105" mass="11888">MVISKSQEGSRIKIHFSEFFTRESFNLCRFLTKTKKPNLSKGRKFIVPRALSPSPIPNLSLSFSLSHSNDQPKRLVSSLFSRPMSTPPVKGFNPLTKACTRESLF</sequence>
<dbReference type="Proteomes" id="UP001085076">
    <property type="component" value="Miscellaneous, Linkage group lg05"/>
</dbReference>
<reference evidence="1" key="2">
    <citation type="journal article" date="2022" name="Hortic Res">
        <title>The genome of Dioscorea zingiberensis sheds light on the biosynthesis, origin and evolution of the medicinally important diosgenin saponins.</title>
        <authorList>
            <person name="Li Y."/>
            <person name="Tan C."/>
            <person name="Li Z."/>
            <person name="Guo J."/>
            <person name="Li S."/>
            <person name="Chen X."/>
            <person name="Wang C."/>
            <person name="Dai X."/>
            <person name="Yang H."/>
            <person name="Song W."/>
            <person name="Hou L."/>
            <person name="Xu J."/>
            <person name="Tong Z."/>
            <person name="Xu A."/>
            <person name="Yuan X."/>
            <person name="Wang W."/>
            <person name="Yang Q."/>
            <person name="Chen L."/>
            <person name="Sun Z."/>
            <person name="Wang K."/>
            <person name="Pan B."/>
            <person name="Chen J."/>
            <person name="Bao Y."/>
            <person name="Liu F."/>
            <person name="Qi X."/>
            <person name="Gang D.R."/>
            <person name="Wen J."/>
            <person name="Li J."/>
        </authorList>
    </citation>
    <scope>NUCLEOTIDE SEQUENCE</scope>
    <source>
        <strain evidence="1">Dzin_1.0</strain>
    </source>
</reference>
<name>A0A9D5CF43_9LILI</name>
<keyword evidence="2" id="KW-1185">Reference proteome</keyword>
<dbReference type="AlphaFoldDB" id="A0A9D5CF43"/>
<reference evidence="1" key="1">
    <citation type="submission" date="2021-03" db="EMBL/GenBank/DDBJ databases">
        <authorList>
            <person name="Li Z."/>
            <person name="Yang C."/>
        </authorList>
    </citation>
    <scope>NUCLEOTIDE SEQUENCE</scope>
    <source>
        <strain evidence="1">Dzin_1.0</strain>
        <tissue evidence="1">Leaf</tissue>
    </source>
</reference>